<reference evidence="1" key="1">
    <citation type="submission" date="2009-07" db="EMBL/GenBank/DDBJ databases">
        <authorList>
            <person name="Weinstock G."/>
            <person name="Sodergren E."/>
            <person name="Clifton S."/>
            <person name="Fulton L."/>
            <person name="Fulton B."/>
            <person name="Courtney L."/>
            <person name="Fronick C."/>
            <person name="Harrison M."/>
            <person name="Strong C."/>
            <person name="Farmer C."/>
            <person name="Delahaunty K."/>
            <person name="Markovic C."/>
            <person name="Hall O."/>
            <person name="Minx P."/>
            <person name="Tomlinson C."/>
            <person name="Mitreva M."/>
            <person name="Nelson J."/>
            <person name="Hou S."/>
            <person name="Wollam A."/>
            <person name="Pepin K.H."/>
            <person name="Johnson M."/>
            <person name="Bhonagiri V."/>
            <person name="Nash W.E."/>
            <person name="Warren W."/>
            <person name="Chinwalla A."/>
            <person name="Mardis E.R."/>
            <person name="Wilson R.K."/>
        </authorList>
    </citation>
    <scope>NUCLEOTIDE SEQUENCE [LARGE SCALE GENOMIC DNA]</scope>
    <source>
        <strain evidence="1">ATCC 29256</strain>
    </source>
</reference>
<dbReference type="RefSeq" id="WP_003756753.1">
    <property type="nucleotide sequence ID" value="NZ_ACKO02000004.1"/>
</dbReference>
<dbReference type="Proteomes" id="UP000005365">
    <property type="component" value="Unassembled WGS sequence"/>
</dbReference>
<comment type="caution">
    <text evidence="1">The sequence shown here is derived from an EMBL/GenBank/DDBJ whole genome shotgun (WGS) entry which is preliminary data.</text>
</comment>
<name>C6M300_NEISI</name>
<evidence type="ECO:0000313" key="1">
    <source>
        <dbReference type="EMBL" id="EET45264.1"/>
    </source>
</evidence>
<gene>
    <name evidence="1" type="ORF">NEISICOT_00891</name>
</gene>
<dbReference type="EMBL" id="ACKO02000004">
    <property type="protein sequence ID" value="EET45264.1"/>
    <property type="molecule type" value="Genomic_DNA"/>
</dbReference>
<evidence type="ECO:0000313" key="2">
    <source>
        <dbReference type="Proteomes" id="UP000005365"/>
    </source>
</evidence>
<proteinExistence type="predicted"/>
<organism evidence="1 2">
    <name type="scientific">Neisseria sicca ATCC 29256</name>
    <dbReference type="NCBI Taxonomy" id="547045"/>
    <lineage>
        <taxon>Bacteria</taxon>
        <taxon>Pseudomonadati</taxon>
        <taxon>Pseudomonadota</taxon>
        <taxon>Betaproteobacteria</taxon>
        <taxon>Neisseriales</taxon>
        <taxon>Neisseriaceae</taxon>
        <taxon>Neisseria</taxon>
    </lineage>
</organism>
<accession>C6M300</accession>
<keyword evidence="2" id="KW-1185">Reference proteome</keyword>
<protein>
    <submittedName>
        <fullName evidence="1">Uncharacterized protein</fullName>
    </submittedName>
</protein>
<dbReference type="AlphaFoldDB" id="C6M300"/>
<sequence length="88" mass="10525">MWKPIEILFEESDDEGLSYIYFDLGDFHYFTLTFNQNEDDKIYFEFNEQTFSIESNDVAYNLIDHVLSFDFGEDIQESLKIKNTSKLI</sequence>